<dbReference type="InterPro" id="IPR035681">
    <property type="entry name" value="ComA-like_MBL"/>
</dbReference>
<protein>
    <submittedName>
        <fullName evidence="2">Competence protein ComEC</fullName>
    </submittedName>
</protein>
<dbReference type="RefSeq" id="WP_073009638.1">
    <property type="nucleotide sequence ID" value="NZ_FQZO01000006.1"/>
</dbReference>
<proteinExistence type="predicted"/>
<dbReference type="AlphaFoldDB" id="A0A1M6KSH1"/>
<dbReference type="InterPro" id="IPR052159">
    <property type="entry name" value="Competence_DNA_uptake"/>
</dbReference>
<organism evidence="2 3">
    <name type="scientific">Clostridium amylolyticum</name>
    <dbReference type="NCBI Taxonomy" id="1121298"/>
    <lineage>
        <taxon>Bacteria</taxon>
        <taxon>Bacillati</taxon>
        <taxon>Bacillota</taxon>
        <taxon>Clostridia</taxon>
        <taxon>Eubacteriales</taxon>
        <taxon>Clostridiaceae</taxon>
        <taxon>Clostridium</taxon>
    </lineage>
</organism>
<keyword evidence="3" id="KW-1185">Reference proteome</keyword>
<dbReference type="InterPro" id="IPR001279">
    <property type="entry name" value="Metallo-B-lactamas"/>
</dbReference>
<dbReference type="Gene3D" id="3.60.15.10">
    <property type="entry name" value="Ribonuclease Z/Hydroxyacylglutathione hydrolase-like"/>
    <property type="match status" value="1"/>
</dbReference>
<dbReference type="CDD" id="cd07731">
    <property type="entry name" value="ComA-like_MBL-fold"/>
    <property type="match status" value="1"/>
</dbReference>
<evidence type="ECO:0000313" key="2">
    <source>
        <dbReference type="EMBL" id="SHJ61937.1"/>
    </source>
</evidence>
<dbReference type="InterPro" id="IPR036866">
    <property type="entry name" value="RibonucZ/Hydroxyglut_hydro"/>
</dbReference>
<dbReference type="Pfam" id="PF00753">
    <property type="entry name" value="Lactamase_B"/>
    <property type="match status" value="1"/>
</dbReference>
<evidence type="ECO:0000313" key="3">
    <source>
        <dbReference type="Proteomes" id="UP000184080"/>
    </source>
</evidence>
<dbReference type="Proteomes" id="UP000184080">
    <property type="component" value="Unassembled WGS sequence"/>
</dbReference>
<dbReference type="PANTHER" id="PTHR30619">
    <property type="entry name" value="DNA INTERNALIZATION/COMPETENCE PROTEIN COMEC/REC2"/>
    <property type="match status" value="1"/>
</dbReference>
<dbReference type="PANTHER" id="PTHR30619:SF1">
    <property type="entry name" value="RECOMBINATION PROTEIN 2"/>
    <property type="match status" value="1"/>
</dbReference>
<gene>
    <name evidence="2" type="ORF">SAMN05444401_3481</name>
</gene>
<dbReference type="SMART" id="SM00849">
    <property type="entry name" value="Lactamase_B"/>
    <property type="match status" value="1"/>
</dbReference>
<dbReference type="EMBL" id="FQZO01000006">
    <property type="protein sequence ID" value="SHJ61937.1"/>
    <property type="molecule type" value="Genomic_DNA"/>
</dbReference>
<evidence type="ECO:0000259" key="1">
    <source>
        <dbReference type="SMART" id="SM00849"/>
    </source>
</evidence>
<dbReference type="SUPFAM" id="SSF56281">
    <property type="entry name" value="Metallo-hydrolase/oxidoreductase"/>
    <property type="match status" value="1"/>
</dbReference>
<feature type="domain" description="Metallo-beta-lactamase" evidence="1">
    <location>
        <begin position="39"/>
        <end position="227"/>
    </location>
</feature>
<name>A0A1M6KSH1_9CLOT</name>
<reference evidence="2 3" key="1">
    <citation type="submission" date="2016-11" db="EMBL/GenBank/DDBJ databases">
        <authorList>
            <person name="Jaros S."/>
            <person name="Januszkiewicz K."/>
            <person name="Wedrychowicz H."/>
        </authorList>
    </citation>
    <scope>NUCLEOTIDE SEQUENCE [LARGE SCALE GENOMIC DNA]</scope>
    <source>
        <strain evidence="2 3">DSM 21864</strain>
    </source>
</reference>
<dbReference type="STRING" id="1121298.SAMN05444401_3481"/>
<sequence>MKKNIMKIFVMSLAIIIIKFFNGYSYELKPEVQFIDVGQADCILIKGSKNYLIDTGSGETSESVVKHLKMEGIEELENIIITHYHEDHYGGLKRILQNVKVKEIILPYVEHKEDIISYVKKMDFNYTLLDKNTLLESPKVNLKILVPPQRDKNIENNNSLVILGQIDDISYLFMADAEKKLEDELIKNYNIPRVNILKVGHHGLITGTTNRLLNATKPDFAVIFSDGIGSPSYNVSQRLTKHGVNILRTDKLGSIKIENGSSSEDKVIIKIYNLKT</sequence>
<accession>A0A1M6KSH1</accession>
<dbReference type="OrthoDB" id="9761531at2"/>